<evidence type="ECO:0000313" key="8">
    <source>
        <dbReference type="Proteomes" id="UP000077519"/>
    </source>
</evidence>
<accession>A0A177YP17</accession>
<dbReference type="PANTHER" id="PTHR23523:SF2">
    <property type="entry name" value="2-NITROIMIDAZOLE TRANSPORTER"/>
    <property type="match status" value="1"/>
</dbReference>
<organism evidence="7 8">
    <name type="scientific">Rhodococcoides kyotonense</name>
    <dbReference type="NCBI Taxonomy" id="398843"/>
    <lineage>
        <taxon>Bacteria</taxon>
        <taxon>Bacillati</taxon>
        <taxon>Actinomycetota</taxon>
        <taxon>Actinomycetes</taxon>
        <taxon>Mycobacteriales</taxon>
        <taxon>Nocardiaceae</taxon>
        <taxon>Rhodococcoides</taxon>
    </lineage>
</organism>
<feature type="transmembrane region" description="Helical" evidence="5">
    <location>
        <begin position="363"/>
        <end position="381"/>
    </location>
</feature>
<comment type="subcellular location">
    <subcellularLocation>
        <location evidence="1">Cell membrane</location>
        <topology evidence="1">Multi-pass membrane protein</topology>
    </subcellularLocation>
</comment>
<dbReference type="PROSITE" id="PS50850">
    <property type="entry name" value="MFS"/>
    <property type="match status" value="1"/>
</dbReference>
<dbReference type="SUPFAM" id="SSF103473">
    <property type="entry name" value="MFS general substrate transporter"/>
    <property type="match status" value="1"/>
</dbReference>
<dbReference type="PANTHER" id="PTHR23523">
    <property type="match status" value="1"/>
</dbReference>
<dbReference type="InterPro" id="IPR052524">
    <property type="entry name" value="MFS_Cyanate_Porter"/>
</dbReference>
<proteinExistence type="predicted"/>
<keyword evidence="4 5" id="KW-0472">Membrane</keyword>
<feature type="transmembrane region" description="Helical" evidence="5">
    <location>
        <begin position="116"/>
        <end position="134"/>
    </location>
</feature>
<reference evidence="7" key="1">
    <citation type="submission" date="2016-03" db="EMBL/GenBank/DDBJ databases">
        <title>Genome sequence of Rhodococcus kyotonensis KB10.</title>
        <authorList>
            <person name="Jeong H."/>
            <person name="Hong C.E."/>
            <person name="Jo S.H."/>
            <person name="Park J.M."/>
        </authorList>
    </citation>
    <scope>NUCLEOTIDE SEQUENCE [LARGE SCALE GENOMIC DNA]</scope>
    <source>
        <strain evidence="7">KB10</strain>
    </source>
</reference>
<dbReference type="InterPro" id="IPR020846">
    <property type="entry name" value="MFS_dom"/>
</dbReference>
<evidence type="ECO:0000256" key="1">
    <source>
        <dbReference type="ARBA" id="ARBA00004651"/>
    </source>
</evidence>
<dbReference type="InterPro" id="IPR036259">
    <property type="entry name" value="MFS_trans_sf"/>
</dbReference>
<feature type="transmembrane region" description="Helical" evidence="5">
    <location>
        <begin position="297"/>
        <end position="316"/>
    </location>
</feature>
<feature type="transmembrane region" description="Helical" evidence="5">
    <location>
        <begin position="179"/>
        <end position="201"/>
    </location>
</feature>
<feature type="transmembrane region" description="Helical" evidence="5">
    <location>
        <begin position="232"/>
        <end position="254"/>
    </location>
</feature>
<feature type="domain" description="Major facilitator superfamily (MFS) profile" evidence="6">
    <location>
        <begin position="26"/>
        <end position="411"/>
    </location>
</feature>
<evidence type="ECO:0000256" key="2">
    <source>
        <dbReference type="ARBA" id="ARBA00022692"/>
    </source>
</evidence>
<feature type="transmembrane region" description="Helical" evidence="5">
    <location>
        <begin position="266"/>
        <end position="285"/>
    </location>
</feature>
<evidence type="ECO:0000259" key="6">
    <source>
        <dbReference type="PROSITE" id="PS50850"/>
    </source>
</evidence>
<protein>
    <submittedName>
        <fullName evidence="7">MFS transporter</fullName>
    </submittedName>
</protein>
<feature type="transmembrane region" description="Helical" evidence="5">
    <location>
        <begin position="92"/>
        <end position="110"/>
    </location>
</feature>
<feature type="transmembrane region" description="Helical" evidence="5">
    <location>
        <begin position="60"/>
        <end position="80"/>
    </location>
</feature>
<keyword evidence="2 5" id="KW-0812">Transmembrane</keyword>
<feature type="transmembrane region" description="Helical" evidence="5">
    <location>
        <begin position="322"/>
        <end position="342"/>
    </location>
</feature>
<dbReference type="GO" id="GO:0022857">
    <property type="term" value="F:transmembrane transporter activity"/>
    <property type="evidence" value="ECO:0007669"/>
    <property type="project" value="InterPro"/>
</dbReference>
<dbReference type="GO" id="GO:0005886">
    <property type="term" value="C:plasma membrane"/>
    <property type="evidence" value="ECO:0007669"/>
    <property type="project" value="UniProtKB-SubCell"/>
</dbReference>
<dbReference type="Gene3D" id="1.20.1250.20">
    <property type="entry name" value="MFS general substrate transporter like domains"/>
    <property type="match status" value="1"/>
</dbReference>
<comment type="caution">
    <text evidence="7">The sequence shown here is derived from an EMBL/GenBank/DDBJ whole genome shotgun (WGS) entry which is preliminary data.</text>
</comment>
<dbReference type="AlphaFoldDB" id="A0A177YP17"/>
<dbReference type="Proteomes" id="UP000077519">
    <property type="component" value="Unassembled WGS sequence"/>
</dbReference>
<feature type="transmembrane region" description="Helical" evidence="5">
    <location>
        <begin position="146"/>
        <end position="167"/>
    </location>
</feature>
<dbReference type="EMBL" id="LVHI01000003">
    <property type="protein sequence ID" value="OAK56748.1"/>
    <property type="molecule type" value="Genomic_DNA"/>
</dbReference>
<evidence type="ECO:0000313" key="7">
    <source>
        <dbReference type="EMBL" id="OAK56748.1"/>
    </source>
</evidence>
<name>A0A177YP17_9NOCA</name>
<sequence length="416" mass="43171">MGTSAVVTETSEHSESTRLLRGRILVFAAIIVSALTLRAAVTSISPLFGRIGDDLHFGSGVIGLVGMLPPAMFAVFGLLTPVIAKRTGLERAALIAMTMTTVGMAVRAFAPGTVSLLVLSALALAGMGIGNVVIPPLVKRYFSDRLAVVSTMYICAMQISTLAPPLLAVPVANAHGWRISIGVWAVVGLAAAVPWLGVVLARRGRDVADVSGEEGSAAVHEESTGRIWRSSLAWGMVGMFAMTSFITYAMLTWLPTLLTDAGIGEAAAGASVAAFGAMGLVTSLGAPSLCARLRNPYGLVVVAAVFYLVGFAGLHWSPASGTVVWVCLLGLGTLTFPMSLTLMNLRTRTPAGSSGLSGFTQGLGYVVSSMGPLSFGLLHSLSGGWGVPVLVLTVCVAVLLVAGYFCCRPRMLEDTW</sequence>
<dbReference type="InterPro" id="IPR011701">
    <property type="entry name" value="MFS"/>
</dbReference>
<keyword evidence="3 5" id="KW-1133">Transmembrane helix</keyword>
<keyword evidence="8" id="KW-1185">Reference proteome</keyword>
<feature type="transmembrane region" description="Helical" evidence="5">
    <location>
        <begin position="387"/>
        <end position="407"/>
    </location>
</feature>
<gene>
    <name evidence="7" type="ORF">A3K89_15580</name>
</gene>
<feature type="transmembrane region" description="Helical" evidence="5">
    <location>
        <begin position="24"/>
        <end position="48"/>
    </location>
</feature>
<dbReference type="Pfam" id="PF07690">
    <property type="entry name" value="MFS_1"/>
    <property type="match status" value="1"/>
</dbReference>
<evidence type="ECO:0000256" key="5">
    <source>
        <dbReference type="SAM" id="Phobius"/>
    </source>
</evidence>
<evidence type="ECO:0000256" key="3">
    <source>
        <dbReference type="ARBA" id="ARBA00022989"/>
    </source>
</evidence>
<evidence type="ECO:0000256" key="4">
    <source>
        <dbReference type="ARBA" id="ARBA00023136"/>
    </source>
</evidence>